<name>A0A0E3WCX7_MYCLN</name>
<dbReference type="Proteomes" id="UP000199251">
    <property type="component" value="Unassembled WGS sequence"/>
</dbReference>
<gene>
    <name evidence="1" type="ORF">BN1232_03713</name>
</gene>
<sequence>MVVPATVRSGQLTRLVSLALPDGRLVGLVRRVCAQTMSLPPLPVEVSVSEPASDPVSDVEAVVAEFAEQFSADVSAVTAEQRSRLFKALGDNTFGVVVAMYIADLVPRVRAGLEALGVGDSFLGWTREPIEWDHATDPSAEVFNEFLPSVGRMRSLDPVTSELVRLRGAAAHNCRLCKSVRESRALDAGGSETLYDDIAQFEQSELIDARAKAALRYVDGLIWTPSHLAADDVAEVRARFSEAEAVELTLDVMRNASNKIAVSLGGDAPRVSEGTETYLLDVDGQTVFS</sequence>
<dbReference type="AlphaFoldDB" id="A0A0E3WCX7"/>
<dbReference type="SUPFAM" id="SSF69118">
    <property type="entry name" value="AhpD-like"/>
    <property type="match status" value="1"/>
</dbReference>
<evidence type="ECO:0000313" key="1">
    <source>
        <dbReference type="EMBL" id="CQD16994.1"/>
    </source>
</evidence>
<organism evidence="1 2">
    <name type="scientific">Mycobacterium lentiflavum</name>
    <dbReference type="NCBI Taxonomy" id="141349"/>
    <lineage>
        <taxon>Bacteria</taxon>
        <taxon>Bacillati</taxon>
        <taxon>Actinomycetota</taxon>
        <taxon>Actinomycetes</taxon>
        <taxon>Mycobacteriales</taxon>
        <taxon>Mycobacteriaceae</taxon>
        <taxon>Mycobacterium</taxon>
        <taxon>Mycobacterium simiae complex</taxon>
    </lineage>
</organism>
<protein>
    <recommendedName>
        <fullName evidence="3">Carboxymuconolactone decarboxylase family protein</fullName>
    </recommendedName>
</protein>
<dbReference type="EMBL" id="CTEE01000001">
    <property type="protein sequence ID" value="CQD16994.1"/>
    <property type="molecule type" value="Genomic_DNA"/>
</dbReference>
<dbReference type="STRING" id="141349.BN1232_03713"/>
<proteinExistence type="predicted"/>
<accession>A0A0E3WCX7</accession>
<dbReference type="Gene3D" id="1.20.1290.10">
    <property type="entry name" value="AhpD-like"/>
    <property type="match status" value="1"/>
</dbReference>
<evidence type="ECO:0000313" key="2">
    <source>
        <dbReference type="Proteomes" id="UP000199251"/>
    </source>
</evidence>
<dbReference type="InterPro" id="IPR029032">
    <property type="entry name" value="AhpD-like"/>
</dbReference>
<reference evidence="1 2" key="1">
    <citation type="submission" date="2015-03" db="EMBL/GenBank/DDBJ databases">
        <authorList>
            <person name="Urmite Genomes"/>
        </authorList>
    </citation>
    <scope>NUCLEOTIDE SEQUENCE [LARGE SCALE GENOMIC DNA]</scope>
    <source>
        <strain evidence="1 2">CSUR P1491</strain>
    </source>
</reference>
<evidence type="ECO:0008006" key="3">
    <source>
        <dbReference type="Google" id="ProtNLM"/>
    </source>
</evidence>
<dbReference type="RefSeq" id="WP_090603807.1">
    <property type="nucleotide sequence ID" value="NZ_CTEE01000001.1"/>
</dbReference>
<dbReference type="OrthoDB" id="4686467at2"/>